<dbReference type="Proteomes" id="UP000708208">
    <property type="component" value="Unassembled WGS sequence"/>
</dbReference>
<comment type="caution">
    <text evidence="1">The sequence shown here is derived from an EMBL/GenBank/DDBJ whole genome shotgun (WGS) entry which is preliminary data.</text>
</comment>
<proteinExistence type="predicted"/>
<protein>
    <submittedName>
        <fullName evidence="1">Uncharacterized protein</fullName>
    </submittedName>
</protein>
<organism evidence="1 2">
    <name type="scientific">Allacma fusca</name>
    <dbReference type="NCBI Taxonomy" id="39272"/>
    <lineage>
        <taxon>Eukaryota</taxon>
        <taxon>Metazoa</taxon>
        <taxon>Ecdysozoa</taxon>
        <taxon>Arthropoda</taxon>
        <taxon>Hexapoda</taxon>
        <taxon>Collembola</taxon>
        <taxon>Symphypleona</taxon>
        <taxon>Sminthuridae</taxon>
        <taxon>Allacma</taxon>
    </lineage>
</organism>
<sequence length="104" mass="11837">MYVPDRIRGLECKGSVRSLRLPKKSFSGVKISYFPLKNDWILDPQFRGWKEMNRFAKRHVLETCTLLHVLLLCTRLLYKGFESGSYGLCTCGVNFGCDPKSSGA</sequence>
<name>A0A8J2NWH5_9HEXA</name>
<dbReference type="AlphaFoldDB" id="A0A8J2NWH5"/>
<evidence type="ECO:0000313" key="2">
    <source>
        <dbReference type="Proteomes" id="UP000708208"/>
    </source>
</evidence>
<dbReference type="EMBL" id="CAJVCH010076289">
    <property type="protein sequence ID" value="CAG7721022.1"/>
    <property type="molecule type" value="Genomic_DNA"/>
</dbReference>
<reference evidence="1" key="1">
    <citation type="submission" date="2021-06" db="EMBL/GenBank/DDBJ databases">
        <authorList>
            <person name="Hodson N. C."/>
            <person name="Mongue J. A."/>
            <person name="Jaron S. K."/>
        </authorList>
    </citation>
    <scope>NUCLEOTIDE SEQUENCE</scope>
</reference>
<keyword evidence="2" id="KW-1185">Reference proteome</keyword>
<evidence type="ECO:0000313" key="1">
    <source>
        <dbReference type="EMBL" id="CAG7721022.1"/>
    </source>
</evidence>
<accession>A0A8J2NWH5</accession>
<gene>
    <name evidence="1" type="ORF">AFUS01_LOCUS10271</name>
</gene>